<dbReference type="Gene3D" id="3.30.429.10">
    <property type="entry name" value="Macrophage Migration Inhibitory Factor"/>
    <property type="match status" value="1"/>
</dbReference>
<dbReference type="NCBIfam" id="NF041920">
    <property type="entry name" value="DmpI"/>
    <property type="match status" value="1"/>
</dbReference>
<evidence type="ECO:0000256" key="1">
    <source>
        <dbReference type="ARBA" id="ARBA00023235"/>
    </source>
</evidence>
<dbReference type="RefSeq" id="WP_152753927.1">
    <property type="nucleotide sequence ID" value="NZ_CP077616.1"/>
</dbReference>
<dbReference type="Pfam" id="PF01361">
    <property type="entry name" value="Tautomerase"/>
    <property type="match status" value="1"/>
</dbReference>
<dbReference type="GO" id="GO:0016853">
    <property type="term" value="F:isomerase activity"/>
    <property type="evidence" value="ECO:0007669"/>
    <property type="project" value="UniProtKB-KW"/>
</dbReference>
<name>A0A5N7IUJ2_9CLOT</name>
<keyword evidence="1" id="KW-0413">Isomerase</keyword>
<gene>
    <name evidence="3" type="ORF">E4V82_22130</name>
</gene>
<evidence type="ECO:0000259" key="2">
    <source>
        <dbReference type="Pfam" id="PF01361"/>
    </source>
</evidence>
<dbReference type="EMBL" id="SPSF01000056">
    <property type="protein sequence ID" value="MPQ64774.1"/>
    <property type="molecule type" value="Genomic_DNA"/>
</dbReference>
<protein>
    <submittedName>
        <fullName evidence="3">4-oxalocrotonate tautomerase</fullName>
    </submittedName>
</protein>
<reference evidence="3 4" key="1">
    <citation type="journal article" date="2019" name="Lett. Appl. Microbiol.">
        <title>A case of 'blown pack' spoilage of vacuum-packaged pork likely associated with Clostridium estertheticum in Canada.</title>
        <authorList>
            <person name="Zhang P."/>
            <person name="Ward P."/>
            <person name="McMullen L.M."/>
            <person name="Yang X."/>
        </authorList>
    </citation>
    <scope>NUCLEOTIDE SEQUENCE [LARGE SCALE GENOMIC DNA]</scope>
    <source>
        <strain evidence="3 4">MA19</strain>
    </source>
</reference>
<feature type="domain" description="4-oxalocrotonate tautomerase-like" evidence="2">
    <location>
        <begin position="2"/>
        <end position="57"/>
    </location>
</feature>
<dbReference type="GeneID" id="83594766"/>
<comment type="caution">
    <text evidence="3">The sequence shown here is derived from an EMBL/GenBank/DDBJ whole genome shotgun (WGS) entry which is preliminary data.</text>
</comment>
<evidence type="ECO:0000313" key="4">
    <source>
        <dbReference type="Proteomes" id="UP000342249"/>
    </source>
</evidence>
<dbReference type="Proteomes" id="UP000342249">
    <property type="component" value="Unassembled WGS sequence"/>
</dbReference>
<evidence type="ECO:0000313" key="3">
    <source>
        <dbReference type="EMBL" id="MPQ64774.1"/>
    </source>
</evidence>
<dbReference type="AlphaFoldDB" id="A0A5N7IUJ2"/>
<organism evidence="3 4">
    <name type="scientific">Clostridium estertheticum</name>
    <dbReference type="NCBI Taxonomy" id="238834"/>
    <lineage>
        <taxon>Bacteria</taxon>
        <taxon>Bacillati</taxon>
        <taxon>Bacillota</taxon>
        <taxon>Clostridia</taxon>
        <taxon>Eubacteriales</taxon>
        <taxon>Clostridiaceae</taxon>
        <taxon>Clostridium</taxon>
    </lineage>
</organism>
<sequence length="68" mass="7807">MPYITIEGGQMTTEQKQQLIERMTNVASEIMKVPSEFYITTIKELSDENIGIGGKTIDKIKEEYKNNH</sequence>
<dbReference type="InterPro" id="IPR014347">
    <property type="entry name" value="Tautomerase/MIF_sf"/>
</dbReference>
<proteinExistence type="predicted"/>
<dbReference type="SUPFAM" id="SSF55331">
    <property type="entry name" value="Tautomerase/MIF"/>
    <property type="match status" value="1"/>
</dbReference>
<dbReference type="InterPro" id="IPR004370">
    <property type="entry name" value="4-OT-like_dom"/>
</dbReference>
<accession>A0A5N7IUJ2</accession>